<dbReference type="PANTHER" id="PTHR31631:SF3">
    <property type="entry name" value="PROTEIN NETWORKED 2B"/>
    <property type="match status" value="1"/>
</dbReference>
<feature type="region of interest" description="Disordered" evidence="3">
    <location>
        <begin position="515"/>
        <end position="535"/>
    </location>
</feature>
<dbReference type="PANTHER" id="PTHR31631">
    <property type="entry name" value="PROTEIN NETWORKED 2D"/>
    <property type="match status" value="1"/>
</dbReference>
<feature type="coiled-coil region" evidence="2">
    <location>
        <begin position="601"/>
        <end position="653"/>
    </location>
</feature>
<evidence type="ECO:0000256" key="3">
    <source>
        <dbReference type="SAM" id="MobiDB-lite"/>
    </source>
</evidence>
<dbReference type="AlphaFoldDB" id="A0AB32UUY9"/>
<organism evidence="5 6">
    <name type="scientific">Theobroma cacao</name>
    <name type="common">Cacao</name>
    <name type="synonym">Cocoa</name>
    <dbReference type="NCBI Taxonomy" id="3641"/>
    <lineage>
        <taxon>Eukaryota</taxon>
        <taxon>Viridiplantae</taxon>
        <taxon>Streptophyta</taxon>
        <taxon>Embryophyta</taxon>
        <taxon>Tracheophyta</taxon>
        <taxon>Spermatophyta</taxon>
        <taxon>Magnoliopsida</taxon>
        <taxon>eudicotyledons</taxon>
        <taxon>Gunneridae</taxon>
        <taxon>Pentapetalae</taxon>
        <taxon>rosids</taxon>
        <taxon>malvids</taxon>
        <taxon>Malvales</taxon>
        <taxon>Malvaceae</taxon>
        <taxon>Byttnerioideae</taxon>
        <taxon>Theobroma</taxon>
    </lineage>
</organism>
<dbReference type="PROSITE" id="PS51774">
    <property type="entry name" value="NAB"/>
    <property type="match status" value="1"/>
</dbReference>
<keyword evidence="1 2" id="KW-0175">Coiled coil</keyword>
<feature type="domain" description="NAB" evidence="4">
    <location>
        <begin position="10"/>
        <end position="90"/>
    </location>
</feature>
<evidence type="ECO:0000259" key="4">
    <source>
        <dbReference type="PROSITE" id="PS51774"/>
    </source>
</evidence>
<protein>
    <submittedName>
        <fullName evidence="6">Protein NETWORKED 2A</fullName>
    </submittedName>
</protein>
<feature type="coiled-coil region" evidence="2">
    <location>
        <begin position="255"/>
        <end position="296"/>
    </location>
</feature>
<dbReference type="Gramene" id="Tc08v2_t006140.1">
    <property type="protein sequence ID" value="Tc08v2_p006140.1"/>
    <property type="gene ID" value="Tc08v2_g006140"/>
</dbReference>
<dbReference type="KEGG" id="tcc:18591809"/>
<dbReference type="InterPro" id="IPR011684">
    <property type="entry name" value="NAB"/>
</dbReference>
<reference evidence="6" key="2">
    <citation type="submission" date="2025-08" db="UniProtKB">
        <authorList>
            <consortium name="RefSeq"/>
        </authorList>
    </citation>
    <scope>IDENTIFICATION</scope>
</reference>
<feature type="coiled-coil region" evidence="2">
    <location>
        <begin position="324"/>
        <end position="438"/>
    </location>
</feature>
<reference evidence="5" key="1">
    <citation type="journal article" date="1997" name="Nucleic Acids Res.">
        <title>tRNAscan-SE: a program for improved detection of transfer RNA genes in genomic sequence.</title>
        <authorList>
            <person name="Lowe T.M."/>
            <person name="Eddy S.R."/>
        </authorList>
    </citation>
    <scope>NUCLEOTIDE SEQUENCE [LARGE SCALE GENOMIC DNA]</scope>
    <source>
        <strain evidence="5">r\B97-61/B2</strain>
    </source>
</reference>
<dbReference type="RefSeq" id="XP_007018229.2">
    <property type="nucleotide sequence ID" value="XM_007018167.2"/>
</dbReference>
<feature type="coiled-coil region" evidence="2">
    <location>
        <begin position="179"/>
        <end position="206"/>
    </location>
</feature>
<feature type="region of interest" description="Disordered" evidence="3">
    <location>
        <begin position="559"/>
        <end position="578"/>
    </location>
</feature>
<sequence>MLQRAASNAYSWWWASHIRTKQSKWLEQNLQDMEEKVSSMLTIIDDDGDSFAQRAEMYYRRRPELVSIVEESYRAYRALAERYDHLSKDLQSANRTIASVFPEQVPFAMDEEDEENVSQTSTSSPCADKPSVPKPSVPKAPFLKKDFRSQSVLLLRKGQLKRASSSAKAAAFPSSGLSKNEALDEIDNLQKEVLELQTEREFVKSSYEHGYKKFYEIEHQITEKQKRVCNLQDEFGIGSVIDDNEARALMAARALKSCQETLAKLKEKHEQSTEEARVESRRIKKVNQKFEALRNKFNFPQTNQQEKHKYVSPTTEFDNMVYDIKSEEKERQDLEALRKEIEEQLEVSSNGSLTVSQLAEKIDDLVQRVVNLETAVFSENALVMRLRSETDELQAHVKSLEEDKEALIEGSDIMKNRMNELERELSRVKDLVKTVVAQNNSLKTHFTEASCNIGHLSMKLQGVKMDEEVENTGLSQEVKTGTDAIADRGMEDHEIELAPYDSSALKDTGIEMEGKERDFSAEGENYADSESGSKFDVDSRKALEPMEEDKAEKKYFSETASSIPDTEIEELGTDEEEDQPNWRQLYLNGLDDREKILLDEYSSVLRNYKDVRNKLNDVEKKNRDGFFELALQIRELKNAVASRDGEIQSLRQKMSFPDENKDGNLVELEGPRLSASQESTLTESIQASPVAVGQGKVESDEKVVEATAHGRFEESPKTMGEILMQVKTVSQSRHVLTVEEKIRSDIDDLLEENLEFWLRFSTSFHQIQKYQTSVQDLKAELSTLRGKMKQEGSGKQQQSLKSEARPIYSHLREVKTELTLWLENNAVLKDEVQGRYSSLCNIQEEIARVTNASGHAGETELSGYQAAKFQGEVLNMKQENNKVADELKAGFDRVRQLKLEVEKVMANLERELGLSASTAQNPVSRTGKPRIPLRSFLFGIKLKNKRQLKGPSMFACGHPTLQKQLSFLSEPTEPSR</sequence>
<dbReference type="GO" id="GO:0003779">
    <property type="term" value="F:actin binding"/>
    <property type="evidence" value="ECO:0007669"/>
    <property type="project" value="InterPro"/>
</dbReference>
<evidence type="ECO:0000313" key="6">
    <source>
        <dbReference type="RefSeq" id="XP_007018229.2"/>
    </source>
</evidence>
<dbReference type="GeneID" id="18591809"/>
<proteinExistence type="predicted"/>
<dbReference type="InterPro" id="IPR056889">
    <property type="entry name" value="NET2A-D/KIP1-like_C"/>
</dbReference>
<feature type="region of interest" description="Disordered" evidence="3">
    <location>
        <begin position="110"/>
        <end position="141"/>
    </location>
</feature>
<gene>
    <name evidence="6" type="primary">LOC18591809</name>
</gene>
<evidence type="ECO:0000256" key="1">
    <source>
        <dbReference type="ARBA" id="ARBA00023054"/>
    </source>
</evidence>
<dbReference type="Pfam" id="PF25014">
    <property type="entry name" value="NET2A"/>
    <property type="match status" value="1"/>
</dbReference>
<evidence type="ECO:0000256" key="2">
    <source>
        <dbReference type="SAM" id="Coils"/>
    </source>
</evidence>
<dbReference type="Proteomes" id="UP000694886">
    <property type="component" value="Chromosome 8"/>
</dbReference>
<accession>A0AB32UUY9</accession>
<feature type="compositionally biased region" description="Acidic residues" evidence="3">
    <location>
        <begin position="566"/>
        <end position="578"/>
    </location>
</feature>
<dbReference type="InterPro" id="IPR056888">
    <property type="entry name" value="NET2A-D/KIP1-like_dom"/>
</dbReference>
<name>A0AB32UUY9_THECC</name>
<dbReference type="Pfam" id="PF24918">
    <property type="entry name" value="NET2A_C"/>
    <property type="match status" value="1"/>
</dbReference>
<evidence type="ECO:0000313" key="5">
    <source>
        <dbReference type="Proteomes" id="UP000694886"/>
    </source>
</evidence>
<dbReference type="Pfam" id="PF07765">
    <property type="entry name" value="KIP1"/>
    <property type="match status" value="1"/>
</dbReference>